<proteinExistence type="predicted"/>
<comment type="caution">
    <text evidence="2">The sequence shown here is derived from an EMBL/GenBank/DDBJ whole genome shotgun (WGS) entry which is preliminary data.</text>
</comment>
<protein>
    <submittedName>
        <fullName evidence="2">Uncharacterized protein</fullName>
    </submittedName>
</protein>
<keyword evidence="3" id="KW-1185">Reference proteome</keyword>
<name>A0ABN9LSZ9_9NEOB</name>
<dbReference type="Proteomes" id="UP001176940">
    <property type="component" value="Unassembled WGS sequence"/>
</dbReference>
<evidence type="ECO:0000256" key="1">
    <source>
        <dbReference type="SAM" id="MobiDB-lite"/>
    </source>
</evidence>
<dbReference type="EMBL" id="CAUEEQ010025930">
    <property type="protein sequence ID" value="CAJ0946810.1"/>
    <property type="molecule type" value="Genomic_DNA"/>
</dbReference>
<accession>A0ABN9LSZ9</accession>
<evidence type="ECO:0000313" key="3">
    <source>
        <dbReference type="Proteomes" id="UP001176940"/>
    </source>
</evidence>
<gene>
    <name evidence="2" type="ORF">RIMI_LOCUS11452402</name>
</gene>
<feature type="compositionally biased region" description="Basic residues" evidence="1">
    <location>
        <begin position="126"/>
        <end position="145"/>
    </location>
</feature>
<evidence type="ECO:0000313" key="2">
    <source>
        <dbReference type="EMBL" id="CAJ0946810.1"/>
    </source>
</evidence>
<feature type="region of interest" description="Disordered" evidence="1">
    <location>
        <begin position="124"/>
        <end position="154"/>
    </location>
</feature>
<reference evidence="2" key="1">
    <citation type="submission" date="2023-07" db="EMBL/GenBank/DDBJ databases">
        <authorList>
            <person name="Stuckert A."/>
        </authorList>
    </citation>
    <scope>NUCLEOTIDE SEQUENCE</scope>
</reference>
<organism evidence="2 3">
    <name type="scientific">Ranitomeya imitator</name>
    <name type="common">mimic poison frog</name>
    <dbReference type="NCBI Taxonomy" id="111125"/>
    <lineage>
        <taxon>Eukaryota</taxon>
        <taxon>Metazoa</taxon>
        <taxon>Chordata</taxon>
        <taxon>Craniata</taxon>
        <taxon>Vertebrata</taxon>
        <taxon>Euteleostomi</taxon>
        <taxon>Amphibia</taxon>
        <taxon>Batrachia</taxon>
        <taxon>Anura</taxon>
        <taxon>Neobatrachia</taxon>
        <taxon>Hyloidea</taxon>
        <taxon>Dendrobatidae</taxon>
        <taxon>Dendrobatinae</taxon>
        <taxon>Ranitomeya</taxon>
    </lineage>
</organism>
<sequence length="363" mass="42107">MDGSTMELGVLKYTPEEEERILGGIDGEAVFLKTPSTLELKRKYESDVKRLVNLQLHMMTLGQYYKEGKIPRGLRSGIRPNLFQSNAAYCARFIMISNKYAMDTILLNIDFLKTEIKRPGRCNGRTIKRKRRGGKRHHRNQKKTREKQVTTAATNSVQEEGSELVINISDKKWIWRDFFRSIKLKEWFQDKNIISKVRSSEFDCKNMELRKNSDFIPPAANSTMIDAFEKVVRRDIEEITDGAPGEFKHPYVIREEFVALQELVHDDDIIIKPADKGGAVVIMDRSKYIAEIDRQLRDEKVYRKLEGDPKFKIMGEINNCLQEALQTEIIDQELIHYLSIEFPRTPVLYITPKIHKSLIDPPG</sequence>